<dbReference type="Proteomes" id="UP000530928">
    <property type="component" value="Unassembled WGS sequence"/>
</dbReference>
<name>A0A7W0CR03_9ACTN</name>
<comment type="caution">
    <text evidence="2">The sequence shown here is derived from an EMBL/GenBank/DDBJ whole genome shotgun (WGS) entry which is preliminary data.</text>
</comment>
<dbReference type="AlphaFoldDB" id="A0A7W0CR03"/>
<reference evidence="2 3" key="1">
    <citation type="submission" date="2020-07" db="EMBL/GenBank/DDBJ databases">
        <title>Genomic Encyclopedia of Type Strains, Phase IV (KMG-IV): sequencing the most valuable type-strain genomes for metagenomic binning, comparative biology and taxonomic classification.</title>
        <authorList>
            <person name="Goeker M."/>
        </authorList>
    </citation>
    <scope>NUCLEOTIDE SEQUENCE [LARGE SCALE GENOMIC DNA]</scope>
    <source>
        <strain evidence="2 3">DSM 45533</strain>
    </source>
</reference>
<evidence type="ECO:0000313" key="3">
    <source>
        <dbReference type="Proteomes" id="UP000530928"/>
    </source>
</evidence>
<proteinExistence type="predicted"/>
<dbReference type="RefSeq" id="WP_246379902.1">
    <property type="nucleotide sequence ID" value="NZ_BAABAM010000011.1"/>
</dbReference>
<evidence type="ECO:0000313" key="2">
    <source>
        <dbReference type="EMBL" id="MBA2895680.1"/>
    </source>
</evidence>
<keyword evidence="1" id="KW-1133">Transmembrane helix</keyword>
<feature type="transmembrane region" description="Helical" evidence="1">
    <location>
        <begin position="50"/>
        <end position="71"/>
    </location>
</feature>
<sequence length="234" mass="26167">MLKKEVWPREGRREQALTFLRGRTARAVAAALIGALVGLIAYQITQAGGAWVFLVTGALAGVAAVLGMQLYSRAARLTEVKITVPQFSELTFAVNDESRKVAWGLFVETVTRVSTQRLDEDEGLLREAMNSLYSLFAITREALKAARPSPKVPGSQTVEYFAIMMLNQQLRPFLSVWHPRLRDFERDHPDLPESAWEHNAECRAELTRVQEGIRRYAEGFARLAGVAEPEKLIA</sequence>
<accession>A0A7W0CR03</accession>
<gene>
    <name evidence="2" type="ORF">HNR30_007066</name>
</gene>
<protein>
    <submittedName>
        <fullName evidence="2">Uncharacterized protein</fullName>
    </submittedName>
</protein>
<keyword evidence="3" id="KW-1185">Reference proteome</keyword>
<feature type="transmembrane region" description="Helical" evidence="1">
    <location>
        <begin position="27"/>
        <end position="44"/>
    </location>
</feature>
<keyword evidence="1" id="KW-0472">Membrane</keyword>
<evidence type="ECO:0000256" key="1">
    <source>
        <dbReference type="SAM" id="Phobius"/>
    </source>
</evidence>
<organism evidence="2 3">
    <name type="scientific">Nonomuraea soli</name>
    <dbReference type="NCBI Taxonomy" id="1032476"/>
    <lineage>
        <taxon>Bacteria</taxon>
        <taxon>Bacillati</taxon>
        <taxon>Actinomycetota</taxon>
        <taxon>Actinomycetes</taxon>
        <taxon>Streptosporangiales</taxon>
        <taxon>Streptosporangiaceae</taxon>
        <taxon>Nonomuraea</taxon>
    </lineage>
</organism>
<dbReference type="EMBL" id="JACDUR010000007">
    <property type="protein sequence ID" value="MBA2895680.1"/>
    <property type="molecule type" value="Genomic_DNA"/>
</dbReference>
<keyword evidence="1" id="KW-0812">Transmembrane</keyword>